<feature type="domain" description="AMP-binding enzyme C-terminal" evidence="1">
    <location>
        <begin position="1"/>
        <end position="59"/>
    </location>
</feature>
<evidence type="ECO:0000313" key="2">
    <source>
        <dbReference type="EMBL" id="EQD29217.1"/>
    </source>
</evidence>
<comment type="caution">
    <text evidence="2">The sequence shown here is derived from an EMBL/GenBank/DDBJ whole genome shotgun (WGS) entry which is preliminary data.</text>
</comment>
<dbReference type="AlphaFoldDB" id="T0YBQ2"/>
<dbReference type="EMBL" id="AUZX01015380">
    <property type="protein sequence ID" value="EQD29217.1"/>
    <property type="molecule type" value="Genomic_DNA"/>
</dbReference>
<name>T0YBQ2_9ZZZZ</name>
<proteinExistence type="predicted"/>
<reference evidence="2" key="2">
    <citation type="journal article" date="2014" name="ISME J.">
        <title>Microbial stratification in low pH oxic and suboxic macroscopic growths along an acid mine drainage.</title>
        <authorList>
            <person name="Mendez-Garcia C."/>
            <person name="Mesa V."/>
            <person name="Sprenger R.R."/>
            <person name="Richter M."/>
            <person name="Diez M.S."/>
            <person name="Solano J."/>
            <person name="Bargiela R."/>
            <person name="Golyshina O.V."/>
            <person name="Manteca A."/>
            <person name="Ramos J.L."/>
            <person name="Gallego J.R."/>
            <person name="Llorente I."/>
            <person name="Martins Dos Santos V.A."/>
            <person name="Jensen O.N."/>
            <person name="Pelaez A.I."/>
            <person name="Sanchez J."/>
            <person name="Ferrer M."/>
        </authorList>
    </citation>
    <scope>NUCLEOTIDE SEQUENCE</scope>
</reference>
<dbReference type="Gene3D" id="3.30.300.30">
    <property type="match status" value="1"/>
</dbReference>
<sequence length="71" mass="8496">PDLKWEERPVAFISGLKEINKDSLKDHLQQFIDSGRISKFWIPDEFFIIDDFPRTSTNKIDKKVLKEKFKQ</sequence>
<gene>
    <name evidence="2" type="ORF">B1A_20826</name>
</gene>
<accession>T0YBQ2</accession>
<reference evidence="2" key="1">
    <citation type="submission" date="2013-08" db="EMBL/GenBank/DDBJ databases">
        <authorList>
            <person name="Mendez C."/>
            <person name="Richter M."/>
            <person name="Ferrer M."/>
            <person name="Sanchez J."/>
        </authorList>
    </citation>
    <scope>NUCLEOTIDE SEQUENCE</scope>
</reference>
<dbReference type="InterPro" id="IPR045851">
    <property type="entry name" value="AMP-bd_C_sf"/>
</dbReference>
<dbReference type="GO" id="GO:0016874">
    <property type="term" value="F:ligase activity"/>
    <property type="evidence" value="ECO:0007669"/>
    <property type="project" value="UniProtKB-KW"/>
</dbReference>
<dbReference type="SUPFAM" id="SSF56801">
    <property type="entry name" value="Acetyl-CoA synthetase-like"/>
    <property type="match status" value="1"/>
</dbReference>
<protein>
    <submittedName>
        <fullName evidence="2">Long-chain-fatty-acid--CoA ligase</fullName>
    </submittedName>
</protein>
<keyword evidence="2" id="KW-0436">Ligase</keyword>
<feature type="non-terminal residue" evidence="2">
    <location>
        <position position="1"/>
    </location>
</feature>
<dbReference type="Pfam" id="PF13193">
    <property type="entry name" value="AMP-binding_C"/>
    <property type="match status" value="1"/>
</dbReference>
<organism evidence="2">
    <name type="scientific">mine drainage metagenome</name>
    <dbReference type="NCBI Taxonomy" id="410659"/>
    <lineage>
        <taxon>unclassified sequences</taxon>
        <taxon>metagenomes</taxon>
        <taxon>ecological metagenomes</taxon>
    </lineage>
</organism>
<dbReference type="InterPro" id="IPR025110">
    <property type="entry name" value="AMP-bd_C"/>
</dbReference>
<evidence type="ECO:0000259" key="1">
    <source>
        <dbReference type="Pfam" id="PF13193"/>
    </source>
</evidence>